<keyword evidence="2" id="KW-1185">Reference proteome</keyword>
<protein>
    <submittedName>
        <fullName evidence="1">Uncharacterized protein</fullName>
    </submittedName>
</protein>
<dbReference type="Proteomes" id="UP001172386">
    <property type="component" value="Unassembled WGS sequence"/>
</dbReference>
<organism evidence="1 2">
    <name type="scientific">Neophaeococcomyces mojaviensis</name>
    <dbReference type="NCBI Taxonomy" id="3383035"/>
    <lineage>
        <taxon>Eukaryota</taxon>
        <taxon>Fungi</taxon>
        <taxon>Dikarya</taxon>
        <taxon>Ascomycota</taxon>
        <taxon>Pezizomycotina</taxon>
        <taxon>Eurotiomycetes</taxon>
        <taxon>Chaetothyriomycetidae</taxon>
        <taxon>Chaetothyriales</taxon>
        <taxon>Chaetothyriales incertae sedis</taxon>
        <taxon>Neophaeococcomyces</taxon>
    </lineage>
</organism>
<evidence type="ECO:0000313" key="1">
    <source>
        <dbReference type="EMBL" id="KAJ9657560.1"/>
    </source>
</evidence>
<comment type="caution">
    <text evidence="1">The sequence shown here is derived from an EMBL/GenBank/DDBJ whole genome shotgun (WGS) entry which is preliminary data.</text>
</comment>
<evidence type="ECO:0000313" key="2">
    <source>
        <dbReference type="Proteomes" id="UP001172386"/>
    </source>
</evidence>
<sequence length="582" mass="65250">MSAKRYLVPDDLSKVLRKIMRWKLPSARPTGQCGPTGGLAGDSTRIGICVSGGPDSMALAHLLHNMDHPYNPGTKAFSSHAFIVDHEMRPESGKEASQVQHNLRSLGMCSTILNIRAVKTTNCNENLPRESQGKTETVARVLRYHAIVKAARRNGISQLFLGHHHDDQMETILMKLVMQEISSSRAFVGIPSRAPAPYSSQIFGGHPLVHHTSRFGLHIKSTTMSTSFHEDGIECIRPLLAFTKDQLVATCKIFDIPFVSDRTNHDPTYTLRNAIRHLRSHARLPRALQDTVLQKLQASAIQKADCTYEAAKQFSQKMQILHRYPESGMATVSFGELPGHMTDDELRAASLAMARLSELVSPISKDILPLELPPTTTKSILNMSLGLGASTPDQSNSKVPHCLVSKVDFRSAPAAVNRKIAHKSTQVLQVSRQAMRRAEIIANTQSFVFEPSHLPNKYCSTWLCWDWRFWIQVKTRDIVATQNAKLTIRPYRPEDVASVRKRLQEKGEWIRFEQMLNVCAPGHVRYTMPVLVSGDQVVAFPTCDIQLVDSLPFQWNVAYPHSQRSVDFFWPDSARQSQQDIP</sequence>
<reference evidence="1" key="1">
    <citation type="submission" date="2022-10" db="EMBL/GenBank/DDBJ databases">
        <title>Culturing micro-colonial fungi from biological soil crusts in the Mojave desert and describing Neophaeococcomyces mojavensis, and introducing the new genera and species Taxawa tesnikishii.</title>
        <authorList>
            <person name="Kurbessoian T."/>
            <person name="Stajich J.E."/>
        </authorList>
    </citation>
    <scope>NUCLEOTIDE SEQUENCE</scope>
    <source>
        <strain evidence="1">JES_112</strain>
    </source>
</reference>
<dbReference type="EMBL" id="JAPDRQ010000062">
    <property type="protein sequence ID" value="KAJ9657560.1"/>
    <property type="molecule type" value="Genomic_DNA"/>
</dbReference>
<accession>A0ACC3A9K0</accession>
<gene>
    <name evidence="1" type="ORF">H2198_004206</name>
</gene>
<proteinExistence type="predicted"/>
<name>A0ACC3A9K0_9EURO</name>